<evidence type="ECO:0000256" key="1">
    <source>
        <dbReference type="SAM" id="MobiDB-lite"/>
    </source>
</evidence>
<feature type="region of interest" description="Disordered" evidence="1">
    <location>
        <begin position="67"/>
        <end position="88"/>
    </location>
</feature>
<dbReference type="Proteomes" id="UP000462066">
    <property type="component" value="Unassembled WGS sequence"/>
</dbReference>
<accession>A0A7V8GLI5</accession>
<proteinExistence type="predicted"/>
<protein>
    <submittedName>
        <fullName evidence="2">Uncharacterized protein</fullName>
    </submittedName>
</protein>
<organism evidence="2 3">
    <name type="scientific">Pseudoxanthomonas broegbernensis</name>
    <dbReference type="NCBI Taxonomy" id="83619"/>
    <lineage>
        <taxon>Bacteria</taxon>
        <taxon>Pseudomonadati</taxon>
        <taxon>Pseudomonadota</taxon>
        <taxon>Gammaproteobacteria</taxon>
        <taxon>Lysobacterales</taxon>
        <taxon>Lysobacteraceae</taxon>
        <taxon>Pseudoxanthomonas</taxon>
    </lineage>
</organism>
<sequence length="88" mass="9274">MSSPKNAKPTPPSPAVASKTNRAFAPRKSKDSSTLTHERIAADLDAFRKSGGKIEVLGVTQALKKIVPNDEASPPPRPANASPSKSRL</sequence>
<keyword evidence="3" id="KW-1185">Reference proteome</keyword>
<evidence type="ECO:0000313" key="2">
    <source>
        <dbReference type="EMBL" id="KAF1685883.1"/>
    </source>
</evidence>
<dbReference type="AlphaFoldDB" id="A0A7V8GLI5"/>
<comment type="caution">
    <text evidence="2">The sequence shown here is derived from an EMBL/GenBank/DDBJ whole genome shotgun (WGS) entry which is preliminary data.</text>
</comment>
<feature type="compositionally biased region" description="Low complexity" evidence="1">
    <location>
        <begin position="79"/>
        <end position="88"/>
    </location>
</feature>
<feature type="region of interest" description="Disordered" evidence="1">
    <location>
        <begin position="1"/>
        <end position="36"/>
    </location>
</feature>
<evidence type="ECO:0000313" key="3">
    <source>
        <dbReference type="Proteomes" id="UP000462066"/>
    </source>
</evidence>
<name>A0A7V8GLI5_9GAMM</name>
<reference evidence="2 3" key="1">
    <citation type="submission" date="2017-10" db="EMBL/GenBank/DDBJ databases">
        <title>Whole genome sequencing of Pseudoxanthomonas broegbernensis DSM 12573(T).</title>
        <authorList>
            <person name="Kumar S."/>
            <person name="Bansal K."/>
            <person name="Kaur A."/>
            <person name="Patil P."/>
            <person name="Sharma S."/>
            <person name="Patil P.B."/>
        </authorList>
    </citation>
    <scope>NUCLEOTIDE SEQUENCE [LARGE SCALE GENOMIC DNA]</scope>
    <source>
        <strain evidence="2 3">DSM 12573</strain>
    </source>
</reference>
<dbReference type="EMBL" id="MWIP01000010">
    <property type="protein sequence ID" value="KAF1685883.1"/>
    <property type="molecule type" value="Genomic_DNA"/>
</dbReference>
<gene>
    <name evidence="2" type="ORF">B1992_10440</name>
</gene>
<dbReference type="RefSeq" id="WP_162311441.1">
    <property type="nucleotide sequence ID" value="NZ_JACHGU010000001.1"/>
</dbReference>